<gene>
    <name evidence="1" type="ordered locus">MTR_8g098965</name>
</gene>
<dbReference type="Proteomes" id="UP000002051">
    <property type="component" value="Chromosome 8"/>
</dbReference>
<dbReference type="Gene3D" id="1.20.58.340">
    <property type="entry name" value="Magnesium transport protein CorA, transmembrane region"/>
    <property type="match status" value="1"/>
</dbReference>
<organism evidence="1 3">
    <name type="scientific">Medicago truncatula</name>
    <name type="common">Barrel medic</name>
    <name type="synonym">Medicago tribuloides</name>
    <dbReference type="NCBI Taxonomy" id="3880"/>
    <lineage>
        <taxon>Eukaryota</taxon>
        <taxon>Viridiplantae</taxon>
        <taxon>Streptophyta</taxon>
        <taxon>Embryophyta</taxon>
        <taxon>Tracheophyta</taxon>
        <taxon>Spermatophyta</taxon>
        <taxon>Magnoliopsida</taxon>
        <taxon>eudicotyledons</taxon>
        <taxon>Gunneridae</taxon>
        <taxon>Pentapetalae</taxon>
        <taxon>rosids</taxon>
        <taxon>fabids</taxon>
        <taxon>Fabales</taxon>
        <taxon>Fabaceae</taxon>
        <taxon>Papilionoideae</taxon>
        <taxon>50 kb inversion clade</taxon>
        <taxon>NPAAA clade</taxon>
        <taxon>Hologalegina</taxon>
        <taxon>IRL clade</taxon>
        <taxon>Trifolieae</taxon>
        <taxon>Medicago</taxon>
    </lineage>
</organism>
<name>A0A072U5L2_MEDTR</name>
<dbReference type="EMBL" id="CM001224">
    <property type="protein sequence ID" value="KEH21145.1"/>
    <property type="molecule type" value="Genomic_DNA"/>
</dbReference>
<accession>A0A072U5L2</accession>
<protein>
    <submittedName>
        <fullName evidence="1 2">Uncharacterized protein</fullName>
    </submittedName>
</protein>
<reference evidence="1 3" key="1">
    <citation type="journal article" date="2011" name="Nature">
        <title>The Medicago genome provides insight into the evolution of rhizobial symbioses.</title>
        <authorList>
            <person name="Young N.D."/>
            <person name="Debelle F."/>
            <person name="Oldroyd G.E."/>
            <person name="Geurts R."/>
            <person name="Cannon S.B."/>
            <person name="Udvardi M.K."/>
            <person name="Benedito V.A."/>
            <person name="Mayer K.F."/>
            <person name="Gouzy J."/>
            <person name="Schoof H."/>
            <person name="Van de Peer Y."/>
            <person name="Proost S."/>
            <person name="Cook D.R."/>
            <person name="Meyers B.C."/>
            <person name="Spannagl M."/>
            <person name="Cheung F."/>
            <person name="De Mita S."/>
            <person name="Krishnakumar V."/>
            <person name="Gundlach H."/>
            <person name="Zhou S."/>
            <person name="Mudge J."/>
            <person name="Bharti A.K."/>
            <person name="Murray J.D."/>
            <person name="Naoumkina M.A."/>
            <person name="Rosen B."/>
            <person name="Silverstein K.A."/>
            <person name="Tang H."/>
            <person name="Rombauts S."/>
            <person name="Zhao P.X."/>
            <person name="Zhou P."/>
            <person name="Barbe V."/>
            <person name="Bardou P."/>
            <person name="Bechner M."/>
            <person name="Bellec A."/>
            <person name="Berger A."/>
            <person name="Berges H."/>
            <person name="Bidwell S."/>
            <person name="Bisseling T."/>
            <person name="Choisne N."/>
            <person name="Couloux A."/>
            <person name="Denny R."/>
            <person name="Deshpande S."/>
            <person name="Dai X."/>
            <person name="Doyle J.J."/>
            <person name="Dudez A.M."/>
            <person name="Farmer A.D."/>
            <person name="Fouteau S."/>
            <person name="Franken C."/>
            <person name="Gibelin C."/>
            <person name="Gish J."/>
            <person name="Goldstein S."/>
            <person name="Gonzalez A.J."/>
            <person name="Green P.J."/>
            <person name="Hallab A."/>
            <person name="Hartog M."/>
            <person name="Hua A."/>
            <person name="Humphray S.J."/>
            <person name="Jeong D.H."/>
            <person name="Jing Y."/>
            <person name="Jocker A."/>
            <person name="Kenton S.M."/>
            <person name="Kim D.J."/>
            <person name="Klee K."/>
            <person name="Lai H."/>
            <person name="Lang C."/>
            <person name="Lin S."/>
            <person name="Macmil S.L."/>
            <person name="Magdelenat G."/>
            <person name="Matthews L."/>
            <person name="McCorrison J."/>
            <person name="Monaghan E.L."/>
            <person name="Mun J.H."/>
            <person name="Najar F.Z."/>
            <person name="Nicholson C."/>
            <person name="Noirot C."/>
            <person name="O'Bleness M."/>
            <person name="Paule C.R."/>
            <person name="Poulain J."/>
            <person name="Prion F."/>
            <person name="Qin B."/>
            <person name="Qu C."/>
            <person name="Retzel E.F."/>
            <person name="Riddle C."/>
            <person name="Sallet E."/>
            <person name="Samain S."/>
            <person name="Samson N."/>
            <person name="Sanders I."/>
            <person name="Saurat O."/>
            <person name="Scarpelli C."/>
            <person name="Schiex T."/>
            <person name="Segurens B."/>
            <person name="Severin A.J."/>
            <person name="Sherrier D.J."/>
            <person name="Shi R."/>
            <person name="Sims S."/>
            <person name="Singer S.R."/>
            <person name="Sinharoy S."/>
            <person name="Sterck L."/>
            <person name="Viollet A."/>
            <person name="Wang B.B."/>
            <person name="Wang K."/>
            <person name="Wang M."/>
            <person name="Wang X."/>
            <person name="Warfsmann J."/>
            <person name="Weissenbach J."/>
            <person name="White D.D."/>
            <person name="White J.D."/>
            <person name="Wiley G.B."/>
            <person name="Wincker P."/>
            <person name="Xing Y."/>
            <person name="Yang L."/>
            <person name="Yao Z."/>
            <person name="Ying F."/>
            <person name="Zhai J."/>
            <person name="Zhou L."/>
            <person name="Zuber A."/>
            <person name="Denarie J."/>
            <person name="Dixon R.A."/>
            <person name="May G.D."/>
            <person name="Schwartz D.C."/>
            <person name="Rogers J."/>
            <person name="Quetier F."/>
            <person name="Town C.D."/>
            <person name="Roe B.A."/>
        </authorList>
    </citation>
    <scope>NUCLEOTIDE SEQUENCE [LARGE SCALE GENOMIC DNA]</scope>
    <source>
        <strain evidence="1">A17</strain>
        <strain evidence="2 3">cv. Jemalong A17</strain>
    </source>
</reference>
<dbReference type="HOGENOM" id="CLU_1878535_0_0_1"/>
<evidence type="ECO:0000313" key="3">
    <source>
        <dbReference type="Proteomes" id="UP000002051"/>
    </source>
</evidence>
<reference evidence="1 3" key="2">
    <citation type="journal article" date="2014" name="BMC Genomics">
        <title>An improved genome release (version Mt4.0) for the model legume Medicago truncatula.</title>
        <authorList>
            <person name="Tang H."/>
            <person name="Krishnakumar V."/>
            <person name="Bidwell S."/>
            <person name="Rosen B."/>
            <person name="Chan A."/>
            <person name="Zhou S."/>
            <person name="Gentzbittel L."/>
            <person name="Childs K.L."/>
            <person name="Yandell M."/>
            <person name="Gundlach H."/>
            <person name="Mayer K.F."/>
            <person name="Schwartz D.C."/>
            <person name="Town C.D."/>
        </authorList>
    </citation>
    <scope>GENOME REANNOTATION</scope>
    <source>
        <strain evidence="1">A17</strain>
        <strain evidence="2 3">cv. Jemalong A17</strain>
    </source>
</reference>
<dbReference type="STRING" id="3880.A0A072U5L2"/>
<dbReference type="EnsemblPlants" id="KEH21145">
    <property type="protein sequence ID" value="KEH21145"/>
    <property type="gene ID" value="MTR_8g098965"/>
</dbReference>
<dbReference type="AlphaFoldDB" id="A0A072U5L2"/>
<evidence type="ECO:0000313" key="2">
    <source>
        <dbReference type="EnsemblPlants" id="KEH21145"/>
    </source>
</evidence>
<evidence type="ECO:0000313" key="1">
    <source>
        <dbReference type="EMBL" id="KEH21145.1"/>
    </source>
</evidence>
<proteinExistence type="predicted"/>
<sequence length="136" mass="15392">MQAFPNKNTLHPFSRTNLQQMSSTFLDIGHMFSYSRMSVTFSVHLQKEAELEIEAYPLLSGLTYKSSISKFGTCLLIEKQTCSLTRRVQKLTDDDGDMAEMYLIEKSYGWIYRSVDGASFSSPVSLVSSPPDSRKL</sequence>
<keyword evidence="3" id="KW-1185">Reference proteome</keyword>
<reference evidence="2" key="3">
    <citation type="submission" date="2015-04" db="UniProtKB">
        <authorList>
            <consortium name="EnsemblPlants"/>
        </authorList>
    </citation>
    <scope>IDENTIFICATION</scope>
    <source>
        <strain evidence="2">cv. Jemalong A17</strain>
    </source>
</reference>